<feature type="region of interest" description="Disordered" evidence="1">
    <location>
        <begin position="240"/>
        <end position="261"/>
    </location>
</feature>
<reference evidence="2 3" key="1">
    <citation type="submission" date="2019-01" db="EMBL/GenBank/DDBJ databases">
        <title>Genome Assembly of Collichthys lucidus.</title>
        <authorList>
            <person name="Cai M."/>
            <person name="Xiao S."/>
        </authorList>
    </citation>
    <scope>NUCLEOTIDE SEQUENCE [LARGE SCALE GENOMIC DNA]</scope>
    <source>
        <strain evidence="2">JT15FE1705JMU</strain>
        <tissue evidence="2">Muscle</tissue>
    </source>
</reference>
<name>A0A4U5UQ97_COLLU</name>
<organism evidence="2 3">
    <name type="scientific">Collichthys lucidus</name>
    <name type="common">Big head croaker</name>
    <name type="synonym">Sciaena lucida</name>
    <dbReference type="NCBI Taxonomy" id="240159"/>
    <lineage>
        <taxon>Eukaryota</taxon>
        <taxon>Metazoa</taxon>
        <taxon>Chordata</taxon>
        <taxon>Craniata</taxon>
        <taxon>Vertebrata</taxon>
        <taxon>Euteleostomi</taxon>
        <taxon>Actinopterygii</taxon>
        <taxon>Neopterygii</taxon>
        <taxon>Teleostei</taxon>
        <taxon>Neoteleostei</taxon>
        <taxon>Acanthomorphata</taxon>
        <taxon>Eupercaria</taxon>
        <taxon>Sciaenidae</taxon>
        <taxon>Collichthys</taxon>
    </lineage>
</organism>
<evidence type="ECO:0000313" key="3">
    <source>
        <dbReference type="Proteomes" id="UP000298787"/>
    </source>
</evidence>
<keyword evidence="3" id="KW-1185">Reference proteome</keyword>
<feature type="compositionally biased region" description="Polar residues" evidence="1">
    <location>
        <begin position="74"/>
        <end position="92"/>
    </location>
</feature>
<evidence type="ECO:0000256" key="1">
    <source>
        <dbReference type="SAM" id="MobiDB-lite"/>
    </source>
</evidence>
<feature type="region of interest" description="Disordered" evidence="1">
    <location>
        <begin position="38"/>
        <end position="94"/>
    </location>
</feature>
<dbReference type="EMBL" id="CM014087">
    <property type="protein sequence ID" value="TKS77226.1"/>
    <property type="molecule type" value="Genomic_DNA"/>
</dbReference>
<protein>
    <submittedName>
        <fullName evidence="2">Uncharacterized protein</fullName>
    </submittedName>
</protein>
<sequence length="389" mass="42216">MNKPLVYCKITLHVKRCNVVIHDHSYSSKRLIAVRRTERTKKPAGHRQCPCCRDSQHSATPARLPQKRKRNSVARPSQPSPGQVSTASTSSLDQHDLLRYKNGHPRPYTLELGRQIKTELWERVGRPSFTETPAGHLHLQTLASSCTMTIQPAGCLHLQTVASSCTLILYLPASASRPPSSADSACSPPPHADCGKKREPDPPPTCLCHQPSGHLHLQIPASSCTLTLHLPAFSTSLQTASTCRRPPSSADSGKQLKPDPPPTCLCHQPAVHLHMQIVARSGSLILHLPASATSLQAASTCRFQQAAVPLPSTCQPFPPACRPPPPAGACRPPPPADSGKQLYPYPPPASLFHQPADRLNLQTVKSSFRLILHSRASTTSQQDTSTCRL</sequence>
<feature type="region of interest" description="Disordered" evidence="1">
    <location>
        <begin position="179"/>
        <end position="200"/>
    </location>
</feature>
<dbReference type="AlphaFoldDB" id="A0A4U5UQ97"/>
<accession>A0A4U5UQ97</accession>
<gene>
    <name evidence="2" type="ORF">D9C73_011317</name>
</gene>
<dbReference type="Proteomes" id="UP000298787">
    <property type="component" value="Chromosome 10"/>
</dbReference>
<evidence type="ECO:0000313" key="2">
    <source>
        <dbReference type="EMBL" id="TKS77226.1"/>
    </source>
</evidence>
<proteinExistence type="predicted"/>